<dbReference type="InterPro" id="IPR049940">
    <property type="entry name" value="GluQ/Sye"/>
</dbReference>
<evidence type="ECO:0000259" key="9">
    <source>
        <dbReference type="Pfam" id="PF19269"/>
    </source>
</evidence>
<evidence type="ECO:0000256" key="1">
    <source>
        <dbReference type="ARBA" id="ARBA00007894"/>
    </source>
</evidence>
<comment type="subunit">
    <text evidence="7">Monomer.</text>
</comment>
<dbReference type="PANTHER" id="PTHR43311">
    <property type="entry name" value="GLUTAMATE--TRNA LIGASE"/>
    <property type="match status" value="1"/>
</dbReference>
<keyword evidence="4 7" id="KW-0067">ATP-binding</keyword>
<reference evidence="10 11" key="1">
    <citation type="submission" date="2017-09" db="EMBL/GenBank/DDBJ databases">
        <title>Depth-based differentiation of microbial function through sediment-hosted aquifers and enrichment of novel symbionts in the deep terrestrial subsurface.</title>
        <authorList>
            <person name="Probst A.J."/>
            <person name="Ladd B."/>
            <person name="Jarett J.K."/>
            <person name="Geller-Mcgrath D.E."/>
            <person name="Sieber C.M."/>
            <person name="Emerson J.B."/>
            <person name="Anantharaman K."/>
            <person name="Thomas B.C."/>
            <person name="Malmstrom R."/>
            <person name="Stieglmeier M."/>
            <person name="Klingl A."/>
            <person name="Woyke T."/>
            <person name="Ryan C.M."/>
            <person name="Banfield J.F."/>
        </authorList>
    </citation>
    <scope>NUCLEOTIDE SEQUENCE [LARGE SCALE GENOMIC DNA]</scope>
    <source>
        <strain evidence="10">CG11_big_fil_rev_8_21_14_0_20_39_10</strain>
    </source>
</reference>
<dbReference type="FunFam" id="3.40.50.620:FF:000045">
    <property type="entry name" value="Glutamate--tRNA ligase, mitochondrial"/>
    <property type="match status" value="1"/>
</dbReference>
<dbReference type="Proteomes" id="UP000230869">
    <property type="component" value="Unassembled WGS sequence"/>
</dbReference>
<evidence type="ECO:0000256" key="5">
    <source>
        <dbReference type="ARBA" id="ARBA00022917"/>
    </source>
</evidence>
<dbReference type="Pfam" id="PF00749">
    <property type="entry name" value="tRNA-synt_1c"/>
    <property type="match status" value="1"/>
</dbReference>
<dbReference type="Gene3D" id="3.40.50.620">
    <property type="entry name" value="HUPs"/>
    <property type="match status" value="1"/>
</dbReference>
<evidence type="ECO:0000256" key="6">
    <source>
        <dbReference type="ARBA" id="ARBA00023146"/>
    </source>
</evidence>
<comment type="similarity">
    <text evidence="1 7">Belongs to the class-I aminoacyl-tRNA synthetase family. Glutamate--tRNA ligase type 1 subfamily.</text>
</comment>
<dbReference type="SUPFAM" id="SSF52374">
    <property type="entry name" value="Nucleotidylyl transferase"/>
    <property type="match status" value="1"/>
</dbReference>
<comment type="catalytic activity">
    <reaction evidence="7">
        <text>tRNA(Glu) + L-glutamate + ATP = L-glutamyl-tRNA(Glu) + AMP + diphosphate</text>
        <dbReference type="Rhea" id="RHEA:23540"/>
        <dbReference type="Rhea" id="RHEA-COMP:9663"/>
        <dbReference type="Rhea" id="RHEA-COMP:9680"/>
        <dbReference type="ChEBI" id="CHEBI:29985"/>
        <dbReference type="ChEBI" id="CHEBI:30616"/>
        <dbReference type="ChEBI" id="CHEBI:33019"/>
        <dbReference type="ChEBI" id="CHEBI:78442"/>
        <dbReference type="ChEBI" id="CHEBI:78520"/>
        <dbReference type="ChEBI" id="CHEBI:456215"/>
        <dbReference type="EC" id="6.1.1.17"/>
    </reaction>
</comment>
<dbReference type="Pfam" id="PF19269">
    <property type="entry name" value="Anticodon_2"/>
    <property type="match status" value="1"/>
</dbReference>
<dbReference type="GO" id="GO:0006424">
    <property type="term" value="P:glutamyl-tRNA aminoacylation"/>
    <property type="evidence" value="ECO:0007669"/>
    <property type="project" value="UniProtKB-UniRule"/>
</dbReference>
<dbReference type="HAMAP" id="MF_00022">
    <property type="entry name" value="Glu_tRNA_synth_type1"/>
    <property type="match status" value="1"/>
</dbReference>
<dbReference type="InterPro" id="IPR033910">
    <property type="entry name" value="GluRS_core"/>
</dbReference>
<dbReference type="NCBIfam" id="TIGR00464">
    <property type="entry name" value="gltX_bact"/>
    <property type="match status" value="1"/>
</dbReference>
<dbReference type="GO" id="GO:0008270">
    <property type="term" value="F:zinc ion binding"/>
    <property type="evidence" value="ECO:0007669"/>
    <property type="project" value="UniProtKB-UniRule"/>
</dbReference>
<evidence type="ECO:0000259" key="8">
    <source>
        <dbReference type="Pfam" id="PF00749"/>
    </source>
</evidence>
<evidence type="ECO:0000313" key="11">
    <source>
        <dbReference type="Proteomes" id="UP000230869"/>
    </source>
</evidence>
<feature type="domain" description="Glutamyl/glutaminyl-tRNA synthetase class Ib catalytic" evidence="8">
    <location>
        <begin position="14"/>
        <end position="357"/>
    </location>
</feature>
<keyword evidence="7" id="KW-0963">Cytoplasm</keyword>
<evidence type="ECO:0000256" key="3">
    <source>
        <dbReference type="ARBA" id="ARBA00022741"/>
    </source>
</evidence>
<keyword evidence="7" id="KW-0862">Zinc</keyword>
<evidence type="ECO:0000256" key="7">
    <source>
        <dbReference type="HAMAP-Rule" id="MF_00022"/>
    </source>
</evidence>
<dbReference type="GO" id="GO:0005737">
    <property type="term" value="C:cytoplasm"/>
    <property type="evidence" value="ECO:0007669"/>
    <property type="project" value="UniProtKB-SubCell"/>
</dbReference>
<dbReference type="InterPro" id="IPR004527">
    <property type="entry name" value="Glu-tRNA-ligase_bac/mito"/>
</dbReference>
<dbReference type="GO" id="GO:0000049">
    <property type="term" value="F:tRNA binding"/>
    <property type="evidence" value="ECO:0007669"/>
    <property type="project" value="InterPro"/>
</dbReference>
<keyword evidence="2 7" id="KW-0436">Ligase</keyword>
<keyword evidence="7" id="KW-0479">Metal-binding</keyword>
<dbReference type="InterPro" id="IPR000924">
    <property type="entry name" value="Glu/Gln-tRNA-synth"/>
</dbReference>
<dbReference type="GO" id="GO:0005524">
    <property type="term" value="F:ATP binding"/>
    <property type="evidence" value="ECO:0007669"/>
    <property type="project" value="UniProtKB-UniRule"/>
</dbReference>
<accession>A0A2M6K875</accession>
<dbReference type="PANTHER" id="PTHR43311:SF2">
    <property type="entry name" value="GLUTAMATE--TRNA LIGASE, MITOCHONDRIAL-RELATED"/>
    <property type="match status" value="1"/>
</dbReference>
<protein>
    <recommendedName>
        <fullName evidence="7">Glutamate--tRNA ligase</fullName>
        <ecNumber evidence="7">6.1.1.17</ecNumber>
    </recommendedName>
    <alternativeName>
        <fullName evidence="7">Glutamyl-tRNA synthetase</fullName>
        <shortName evidence="7">GluRS</shortName>
    </alternativeName>
</protein>
<feature type="domain" description="Aminoacyl-tRNA synthetase class I anticodon-binding" evidence="9">
    <location>
        <begin position="372"/>
        <end position="521"/>
    </location>
</feature>
<comment type="caution">
    <text evidence="10">The sequence shown here is derived from an EMBL/GenBank/DDBJ whole genome shotgun (WGS) entry which is preliminary data.</text>
</comment>
<gene>
    <name evidence="7" type="primary">gltX</name>
    <name evidence="10" type="ORF">COV49_04115</name>
</gene>
<dbReference type="EC" id="6.1.1.17" evidence="7"/>
<keyword evidence="6 7" id="KW-0030">Aminoacyl-tRNA synthetase</keyword>
<dbReference type="SUPFAM" id="SSF48163">
    <property type="entry name" value="An anticodon-binding domain of class I aminoacyl-tRNA synthetases"/>
    <property type="match status" value="1"/>
</dbReference>
<comment type="function">
    <text evidence="7">Catalyzes the attachment of glutamate to tRNA(Glu) in a two-step reaction: glutamate is first activated by ATP to form Glu-AMP and then transferred to the acceptor end of tRNA(Glu).</text>
</comment>
<dbReference type="EMBL" id="PCWW01000069">
    <property type="protein sequence ID" value="PIR12870.1"/>
    <property type="molecule type" value="Genomic_DNA"/>
</dbReference>
<dbReference type="InterPro" id="IPR014729">
    <property type="entry name" value="Rossmann-like_a/b/a_fold"/>
</dbReference>
<feature type="binding site" evidence="7">
    <location>
        <position position="272"/>
    </location>
    <ligand>
        <name>ATP</name>
        <dbReference type="ChEBI" id="CHEBI:30616"/>
    </ligand>
</feature>
<dbReference type="InterPro" id="IPR020058">
    <property type="entry name" value="Glu/Gln-tRNA-synth_Ib_cat-dom"/>
</dbReference>
<feature type="binding site" evidence="7">
    <location>
        <position position="125"/>
    </location>
    <ligand>
        <name>Zn(2+)</name>
        <dbReference type="ChEBI" id="CHEBI:29105"/>
    </ligand>
</feature>
<dbReference type="InterPro" id="IPR020751">
    <property type="entry name" value="aa-tRNA-synth_I_codon-bd_sub2"/>
</dbReference>
<name>A0A2M6K875_9BACT</name>
<feature type="short sequence motif" description="'KMSKS' region" evidence="7">
    <location>
        <begin position="269"/>
        <end position="273"/>
    </location>
</feature>
<dbReference type="PRINTS" id="PR00987">
    <property type="entry name" value="TRNASYNTHGLU"/>
</dbReference>
<evidence type="ECO:0000313" key="10">
    <source>
        <dbReference type="EMBL" id="PIR12870.1"/>
    </source>
</evidence>
<evidence type="ECO:0000256" key="2">
    <source>
        <dbReference type="ARBA" id="ARBA00022598"/>
    </source>
</evidence>
<keyword evidence="5 7" id="KW-0648">Protein biosynthesis</keyword>
<comment type="subcellular location">
    <subcellularLocation>
        <location evidence="7">Cytoplasm</location>
    </subcellularLocation>
</comment>
<dbReference type="GO" id="GO:0004818">
    <property type="term" value="F:glutamate-tRNA ligase activity"/>
    <property type="evidence" value="ECO:0007669"/>
    <property type="project" value="UniProtKB-UniRule"/>
</dbReference>
<dbReference type="Gene3D" id="1.10.10.350">
    <property type="match status" value="1"/>
</dbReference>
<feature type="binding site" evidence="7">
    <location>
        <position position="127"/>
    </location>
    <ligand>
        <name>Zn(2+)</name>
        <dbReference type="ChEBI" id="CHEBI:29105"/>
    </ligand>
</feature>
<comment type="cofactor">
    <cofactor evidence="7">
        <name>Zn(2+)</name>
        <dbReference type="ChEBI" id="CHEBI:29105"/>
    </cofactor>
    <text evidence="7">Binds 1 zinc ion per subunit.</text>
</comment>
<feature type="binding site" evidence="7">
    <location>
        <position position="154"/>
    </location>
    <ligand>
        <name>Zn(2+)</name>
        <dbReference type="ChEBI" id="CHEBI:29105"/>
    </ligand>
</feature>
<sequence length="525" mass="60260">MTKNTRLRQASARQVRLRFAPSPTGYLHIGSLRTVLFNYLIAKNLKGKLILRIEDTDQKRQVEGAMEKLIEILDWIGIKFDEGPGAIRGKKEDVGKHGSYTQSERLEVYKKYTKELLEKDGVYYCFCSSERLEKMRADQQAKKHPPRYDRTCRELSKEQVEKELKSGKNYVIRQKMPLEGEVVIQDELRGDIKFKAQDLEDQVLIKSNGVPTYQFANVVDDHLMEISHVVRGEEWIPSFPKNILLYKAFGWTPPKFIHMPLTLSKEGGKLSKRHGDVAVEDYKNKGYLPEALINFSVLLGWSPYASTGAKALADKKVSGDKHPKGEQEIFTLAEAAKIFKIKDIGTSPAVFDIEKLDYINGYYIRQMDLDKLVGLCKPYLEENLKKTADSRQQTAEFIKKVVALEQERMKKLSEIGELTTFFFADIEYPAELLIWKKLSKKEVKNNLTQVYEQLKKMADKNWTKNFIENTLITYIKAKNQKVGDFLWPMRAALTGRKASPGPFEVAEVLGKSESLKRIKEGVDKL</sequence>
<keyword evidence="3 7" id="KW-0547">Nucleotide-binding</keyword>
<dbReference type="AlphaFoldDB" id="A0A2M6K875"/>
<feature type="short sequence motif" description="'HIGH' region" evidence="7">
    <location>
        <begin position="21"/>
        <end position="31"/>
    </location>
</feature>
<feature type="binding site" evidence="7">
    <location>
        <position position="152"/>
    </location>
    <ligand>
        <name>Zn(2+)</name>
        <dbReference type="ChEBI" id="CHEBI:29105"/>
    </ligand>
</feature>
<proteinExistence type="inferred from homology"/>
<dbReference type="InterPro" id="IPR008925">
    <property type="entry name" value="aa_tRNA-synth_I_cd-bd_sf"/>
</dbReference>
<organism evidence="10 11">
    <name type="scientific">Candidatus Falkowbacteria bacterium CG11_big_fil_rev_8_21_14_0_20_39_10</name>
    <dbReference type="NCBI Taxonomy" id="1974570"/>
    <lineage>
        <taxon>Bacteria</taxon>
        <taxon>Candidatus Falkowiibacteriota</taxon>
    </lineage>
</organism>
<dbReference type="CDD" id="cd00808">
    <property type="entry name" value="GluRS_core"/>
    <property type="match status" value="1"/>
</dbReference>
<evidence type="ECO:0000256" key="4">
    <source>
        <dbReference type="ARBA" id="ARBA00022840"/>
    </source>
</evidence>
<dbReference type="InterPro" id="IPR045462">
    <property type="entry name" value="aa-tRNA-synth_I_cd-bd"/>
</dbReference>